<accession>A0ACC3AY69</accession>
<sequence length="468" mass="52144">MNHFPPFPEPQSQLSAPDHLAMHQDYQLYPSDSESYVTSIAQQSMMGDQPQAPYKSLYMLSPAPWPPSAVRPDQVSSLPMDMTYHPTVADLSPSAWGGNVSTISGPESPQSSSSSWVNADCYMSPPYSCDDSLLQPQEYWDSPSPSASADFDRSVAPSEVVQHYPDPEPIVGSGYAPQPIVGSFSLPLNTPGAFVDASPSPSLPATFQEPAPSSHVMPVPSQTSASKSLKTKSSHRVTKRSPAKKPSPKTWPTSAPRCTAKTKPNGKKTSEASNRLFVCSFSRYGCPSTFVSKNEWKRHVASQHVQLGFYRCDVGRCNLNNLSGDNHQMSEDGASCDEVRLVNDFNRKDLFTQHQRRMHAPWVKRNRKQPVTEEERHEFELTLDVVRARCWHEQRTAPPHSQCGFCGQEFAGPRSWNERMEHVGRHYEKRDVSLEAEAEDPALRDWAIESGVVRLAEGQWKLTSLVDK</sequence>
<evidence type="ECO:0000313" key="2">
    <source>
        <dbReference type="Proteomes" id="UP001177260"/>
    </source>
</evidence>
<name>A0ACC3AY69_9EURO</name>
<evidence type="ECO:0000313" key="1">
    <source>
        <dbReference type="EMBL" id="KAK1142768.1"/>
    </source>
</evidence>
<dbReference type="EMBL" id="JAOPJF010000047">
    <property type="protein sequence ID" value="KAK1142768.1"/>
    <property type="molecule type" value="Genomic_DNA"/>
</dbReference>
<keyword evidence="2" id="KW-1185">Reference proteome</keyword>
<gene>
    <name evidence="1" type="ORF">N8T08_007400</name>
</gene>
<comment type="caution">
    <text evidence="1">The sequence shown here is derived from an EMBL/GenBank/DDBJ whole genome shotgun (WGS) entry which is preliminary data.</text>
</comment>
<organism evidence="1 2">
    <name type="scientific">Aspergillus melleus</name>
    <dbReference type="NCBI Taxonomy" id="138277"/>
    <lineage>
        <taxon>Eukaryota</taxon>
        <taxon>Fungi</taxon>
        <taxon>Dikarya</taxon>
        <taxon>Ascomycota</taxon>
        <taxon>Pezizomycotina</taxon>
        <taxon>Eurotiomycetes</taxon>
        <taxon>Eurotiomycetidae</taxon>
        <taxon>Eurotiales</taxon>
        <taxon>Aspergillaceae</taxon>
        <taxon>Aspergillus</taxon>
        <taxon>Aspergillus subgen. Circumdati</taxon>
    </lineage>
</organism>
<protein>
    <submittedName>
        <fullName evidence="1">Uncharacterized protein</fullName>
    </submittedName>
</protein>
<reference evidence="1 2" key="1">
    <citation type="journal article" date="2023" name="ACS Omega">
        <title>Identification of the Neoaspergillic Acid Biosynthesis Gene Cluster by Establishing an In Vitro CRISPR-Ribonucleoprotein Genetic System in Aspergillus melleus.</title>
        <authorList>
            <person name="Yuan B."/>
            <person name="Grau M.F."/>
            <person name="Murata R.M."/>
            <person name="Torok T."/>
            <person name="Venkateswaran K."/>
            <person name="Stajich J.E."/>
            <person name="Wang C.C.C."/>
        </authorList>
    </citation>
    <scope>NUCLEOTIDE SEQUENCE [LARGE SCALE GENOMIC DNA]</scope>
    <source>
        <strain evidence="1 2">IMV 1140</strain>
    </source>
</reference>
<proteinExistence type="predicted"/>
<dbReference type="Proteomes" id="UP001177260">
    <property type="component" value="Unassembled WGS sequence"/>
</dbReference>